<keyword evidence="1" id="KW-0732">Signal</keyword>
<dbReference type="Proteomes" id="UP000549343">
    <property type="component" value="Unassembled WGS sequence"/>
</dbReference>
<reference evidence="2 3" key="1">
    <citation type="submission" date="2020-08" db="EMBL/GenBank/DDBJ databases">
        <title>Sequencing the genomes of 1000 actinobacteria strains.</title>
        <authorList>
            <person name="Klenk H.-P."/>
        </authorList>
    </citation>
    <scope>NUCLEOTIDE SEQUENCE [LARGE SCALE GENOMIC DNA]</scope>
    <source>
        <strain evidence="2 3">DSM 44772</strain>
    </source>
</reference>
<dbReference type="RefSeq" id="WP_184890095.1">
    <property type="nucleotide sequence ID" value="NZ_BAAAHD010000012.1"/>
</dbReference>
<feature type="signal peptide" evidence="1">
    <location>
        <begin position="1"/>
        <end position="26"/>
    </location>
</feature>
<proteinExistence type="predicted"/>
<organism evidence="2 3">
    <name type="scientific">Actinomadura livida</name>
    <dbReference type="NCBI Taxonomy" id="79909"/>
    <lineage>
        <taxon>Bacteria</taxon>
        <taxon>Bacillati</taxon>
        <taxon>Actinomycetota</taxon>
        <taxon>Actinomycetes</taxon>
        <taxon>Streptosporangiales</taxon>
        <taxon>Thermomonosporaceae</taxon>
        <taxon>Actinomadura</taxon>
    </lineage>
</organism>
<evidence type="ECO:0000256" key="1">
    <source>
        <dbReference type="SAM" id="SignalP"/>
    </source>
</evidence>
<evidence type="ECO:0000313" key="2">
    <source>
        <dbReference type="EMBL" id="MBB4778870.1"/>
    </source>
</evidence>
<comment type="caution">
    <text evidence="2">The sequence shown here is derived from an EMBL/GenBank/DDBJ whole genome shotgun (WGS) entry which is preliminary data.</text>
</comment>
<sequence>MKKLTMAVGAVALSGALTLTAVPAQAAPEPKPEIPESVIQQLPAPLQAEVRENPGDIGWDENGPYIVWGNLACRIHLFLPWEWAWAWGTGPCWF</sequence>
<feature type="chain" id="PRO_5030742579" evidence="1">
    <location>
        <begin position="27"/>
        <end position="94"/>
    </location>
</feature>
<dbReference type="AlphaFoldDB" id="A0A7W7IKR6"/>
<name>A0A7W7IKR6_9ACTN</name>
<evidence type="ECO:0000313" key="3">
    <source>
        <dbReference type="Proteomes" id="UP000549343"/>
    </source>
</evidence>
<dbReference type="EMBL" id="JACHMV010000001">
    <property type="protein sequence ID" value="MBB4778870.1"/>
    <property type="molecule type" value="Genomic_DNA"/>
</dbReference>
<accession>A0A7W7IKR6</accession>
<protein>
    <submittedName>
        <fullName evidence="2">Cytochrome c-type biogenesis protein CcmH/NrfG</fullName>
    </submittedName>
</protein>
<gene>
    <name evidence="2" type="ORF">F4557_007288</name>
</gene>